<evidence type="ECO:0000256" key="4">
    <source>
        <dbReference type="ARBA" id="ARBA00022475"/>
    </source>
</evidence>
<evidence type="ECO:0000256" key="6">
    <source>
        <dbReference type="ARBA" id="ARBA00022989"/>
    </source>
</evidence>
<dbReference type="AlphaFoldDB" id="A0A540VEM1"/>
<feature type="transmembrane region" description="Helical" evidence="8">
    <location>
        <begin position="15"/>
        <end position="37"/>
    </location>
</feature>
<accession>A0A540VEM1</accession>
<feature type="transmembrane region" description="Helical" evidence="8">
    <location>
        <begin position="202"/>
        <end position="221"/>
    </location>
</feature>
<dbReference type="PANTHER" id="PTHR36838">
    <property type="entry name" value="AUXIN EFFLUX CARRIER FAMILY PROTEIN"/>
    <property type="match status" value="1"/>
</dbReference>
<feature type="transmembrane region" description="Helical" evidence="8">
    <location>
        <begin position="318"/>
        <end position="343"/>
    </location>
</feature>
<evidence type="ECO:0000313" key="9">
    <source>
        <dbReference type="EMBL" id="TQE95215.1"/>
    </source>
</evidence>
<dbReference type="EMBL" id="VIFK01000390">
    <property type="protein sequence ID" value="TQE95215.1"/>
    <property type="molecule type" value="Genomic_DNA"/>
</dbReference>
<organism evidence="9 10">
    <name type="scientific">Spiribacter salinus</name>
    <dbReference type="NCBI Taxonomy" id="1335746"/>
    <lineage>
        <taxon>Bacteria</taxon>
        <taxon>Pseudomonadati</taxon>
        <taxon>Pseudomonadota</taxon>
        <taxon>Gammaproteobacteria</taxon>
        <taxon>Chromatiales</taxon>
        <taxon>Ectothiorhodospiraceae</taxon>
        <taxon>Spiribacter</taxon>
    </lineage>
</organism>
<evidence type="ECO:0000256" key="5">
    <source>
        <dbReference type="ARBA" id="ARBA00022692"/>
    </source>
</evidence>
<keyword evidence="7 8" id="KW-0472">Membrane</keyword>
<comment type="similarity">
    <text evidence="2">Belongs to the auxin efflux carrier (TC 2.A.69) family.</text>
</comment>
<proteinExistence type="inferred from homology"/>
<dbReference type="GO" id="GO:0055085">
    <property type="term" value="P:transmembrane transport"/>
    <property type="evidence" value="ECO:0007669"/>
    <property type="project" value="InterPro"/>
</dbReference>
<dbReference type="InterPro" id="IPR038770">
    <property type="entry name" value="Na+/solute_symporter_sf"/>
</dbReference>
<feature type="transmembrane region" description="Helical" evidence="8">
    <location>
        <begin position="291"/>
        <end position="311"/>
    </location>
</feature>
<keyword evidence="3" id="KW-0813">Transport</keyword>
<keyword evidence="6 8" id="KW-1133">Transmembrane helix</keyword>
<feature type="transmembrane region" description="Helical" evidence="8">
    <location>
        <begin position="262"/>
        <end position="285"/>
    </location>
</feature>
<gene>
    <name evidence="9" type="ORF">FKY71_17280</name>
</gene>
<feature type="transmembrane region" description="Helical" evidence="8">
    <location>
        <begin position="233"/>
        <end position="250"/>
    </location>
</feature>
<dbReference type="Proteomes" id="UP000315400">
    <property type="component" value="Unassembled WGS sequence"/>
</dbReference>
<feature type="transmembrane region" description="Helical" evidence="8">
    <location>
        <begin position="107"/>
        <end position="130"/>
    </location>
</feature>
<dbReference type="Gene3D" id="1.20.1530.20">
    <property type="match status" value="1"/>
</dbReference>
<evidence type="ECO:0000256" key="8">
    <source>
        <dbReference type="SAM" id="Phobius"/>
    </source>
</evidence>
<protein>
    <submittedName>
        <fullName evidence="9">AEC family transporter</fullName>
    </submittedName>
</protein>
<evidence type="ECO:0000256" key="3">
    <source>
        <dbReference type="ARBA" id="ARBA00022448"/>
    </source>
</evidence>
<keyword evidence="5 8" id="KW-0812">Transmembrane</keyword>
<keyword evidence="4" id="KW-1003">Cell membrane</keyword>
<reference evidence="9 10" key="1">
    <citation type="submission" date="2019-06" db="EMBL/GenBank/DDBJ databases">
        <title>Metagenome assembled Genome of Spiribacter salinus SL48-SHIP from the microbial mat of Salt Lake 48 (Novosibirsk region, Russia).</title>
        <authorList>
            <person name="Shipova A."/>
            <person name="Rozanov A.S."/>
            <person name="Bryanskaya A.V."/>
            <person name="Peltek S.E."/>
        </authorList>
    </citation>
    <scope>NUCLEOTIDE SEQUENCE [LARGE SCALE GENOMIC DNA]</scope>
    <source>
        <strain evidence="9">SL48-SHIP-2</strain>
    </source>
</reference>
<name>A0A540VEM1_9GAMM</name>
<dbReference type="Pfam" id="PF03547">
    <property type="entry name" value="Mem_trans"/>
    <property type="match status" value="1"/>
</dbReference>
<sequence>MDSHSEIRHDPRVDIAGIIFPVFAIAVVGYALAAVGLFRPQDTAGLTRYVFSVALPVMLFHSMATVTLPETVRWSFLVAYYLPALAVYLTALMLGRALFGHSRREQAVFGMSAGYSNTVLIGLPVIAAAWGDAALLPLLMIVAIHSGIMFSLTTAIAESGGARRGARTAPHGGASAAARSAAQGAGRGGFAHVLRRTVVGMLRNPIVVGLAAGLLFNLLAIPLPPPIEQTLELIRASAVPAALFVTGASLREYRVMGHIGEAVVIIIFKMVVHPLAVWALATFVFDLPEMWVAVAVVTAALPTGINASVFARKYDAAVAPVVTATLLSTLLSIATVSALLVVYS</sequence>
<evidence type="ECO:0000256" key="7">
    <source>
        <dbReference type="ARBA" id="ARBA00023136"/>
    </source>
</evidence>
<evidence type="ECO:0000313" key="10">
    <source>
        <dbReference type="Proteomes" id="UP000315400"/>
    </source>
</evidence>
<comment type="subcellular location">
    <subcellularLocation>
        <location evidence="1">Cell membrane</location>
        <topology evidence="1">Multi-pass membrane protein</topology>
    </subcellularLocation>
</comment>
<feature type="transmembrane region" description="Helical" evidence="8">
    <location>
        <begin position="136"/>
        <end position="157"/>
    </location>
</feature>
<dbReference type="GO" id="GO:0005886">
    <property type="term" value="C:plasma membrane"/>
    <property type="evidence" value="ECO:0007669"/>
    <property type="project" value="UniProtKB-SubCell"/>
</dbReference>
<feature type="transmembrane region" description="Helical" evidence="8">
    <location>
        <begin position="74"/>
        <end position="95"/>
    </location>
</feature>
<dbReference type="PANTHER" id="PTHR36838:SF3">
    <property type="entry name" value="TRANSPORTER AUXIN EFFLUX CARRIER EC FAMILY"/>
    <property type="match status" value="1"/>
</dbReference>
<dbReference type="InterPro" id="IPR004776">
    <property type="entry name" value="Mem_transp_PIN-like"/>
</dbReference>
<comment type="caution">
    <text evidence="9">The sequence shown here is derived from an EMBL/GenBank/DDBJ whole genome shotgun (WGS) entry which is preliminary data.</text>
</comment>
<feature type="transmembrane region" description="Helical" evidence="8">
    <location>
        <begin position="49"/>
        <end position="68"/>
    </location>
</feature>
<evidence type="ECO:0000256" key="2">
    <source>
        <dbReference type="ARBA" id="ARBA00010145"/>
    </source>
</evidence>
<evidence type="ECO:0000256" key="1">
    <source>
        <dbReference type="ARBA" id="ARBA00004651"/>
    </source>
</evidence>